<organism evidence="1 2">
    <name type="scientific">Bacillus thuringiensis</name>
    <dbReference type="NCBI Taxonomy" id="1428"/>
    <lineage>
        <taxon>Bacteria</taxon>
        <taxon>Bacillati</taxon>
        <taxon>Bacillota</taxon>
        <taxon>Bacilli</taxon>
        <taxon>Bacillales</taxon>
        <taxon>Bacillaceae</taxon>
        <taxon>Bacillus</taxon>
        <taxon>Bacillus cereus group</taxon>
    </lineage>
</organism>
<dbReference type="RefSeq" id="WP_052497238.1">
    <property type="nucleotide sequence ID" value="NZ_CP014847.1"/>
</dbReference>
<accession>A0A9X6Z0U1</accession>
<comment type="caution">
    <text evidence="1">The sequence shown here is derived from an EMBL/GenBank/DDBJ whole genome shotgun (WGS) entry which is preliminary data.</text>
</comment>
<proteinExistence type="predicted"/>
<dbReference type="AlphaFoldDB" id="A0A9X6Z0U1"/>
<dbReference type="EMBL" id="NTUS01000251">
    <property type="protein sequence ID" value="PFA80257.1"/>
    <property type="molecule type" value="Genomic_DNA"/>
</dbReference>
<protein>
    <submittedName>
        <fullName evidence="1">Uncharacterized protein</fullName>
    </submittedName>
</protein>
<evidence type="ECO:0000313" key="1">
    <source>
        <dbReference type="EMBL" id="PFA80257.1"/>
    </source>
</evidence>
<gene>
    <name evidence="1" type="ORF">CN398_34960</name>
</gene>
<dbReference type="Proteomes" id="UP000220397">
    <property type="component" value="Unassembled WGS sequence"/>
</dbReference>
<sequence length="88" mass="10263">MNGIKYLVNVNGQDQEIKPCGLESDLENKKNNGERVTFKEMCELIAKWFQETRGIEVTGKQVFNSSPSGELWHIFAWYAEAKEYFNRK</sequence>
<evidence type="ECO:0000313" key="2">
    <source>
        <dbReference type="Proteomes" id="UP000220397"/>
    </source>
</evidence>
<name>A0A9X6Z0U1_BACTU</name>
<reference evidence="1 2" key="1">
    <citation type="submission" date="2017-09" db="EMBL/GenBank/DDBJ databases">
        <title>Large-scale bioinformatics analysis of Bacillus genomes uncovers conserved roles of natural products in bacterial physiology.</title>
        <authorList>
            <consortium name="Agbiome Team Llc"/>
            <person name="Bleich R.M."/>
            <person name="Kirk G.J."/>
            <person name="Santa Maria K.C."/>
            <person name="Allen S.E."/>
            <person name="Farag S."/>
            <person name="Shank E.A."/>
            <person name="Bowers A."/>
        </authorList>
    </citation>
    <scope>NUCLEOTIDE SEQUENCE [LARGE SCALE GENOMIC DNA]</scope>
    <source>
        <strain evidence="1 2">AFS015413</strain>
    </source>
</reference>